<feature type="compositionally biased region" description="Acidic residues" evidence="6">
    <location>
        <begin position="1000"/>
        <end position="1011"/>
    </location>
</feature>
<feature type="compositionally biased region" description="Low complexity" evidence="6">
    <location>
        <begin position="1292"/>
        <end position="1307"/>
    </location>
</feature>
<feature type="compositionally biased region" description="Polar residues" evidence="6">
    <location>
        <begin position="66"/>
        <end position="95"/>
    </location>
</feature>
<dbReference type="GO" id="GO:0016926">
    <property type="term" value="P:protein desumoylation"/>
    <property type="evidence" value="ECO:0007669"/>
    <property type="project" value="TreeGrafter"/>
</dbReference>
<feature type="compositionally biased region" description="Polar residues" evidence="6">
    <location>
        <begin position="201"/>
        <end position="218"/>
    </location>
</feature>
<reference evidence="8" key="2">
    <citation type="journal article" date="2019" name="IMA Fungus">
        <title>Genome sequencing and comparison of five Tilletia species to identify candidate genes for the detection of regulated species infecting wheat.</title>
        <authorList>
            <person name="Nguyen H.D.T."/>
            <person name="Sultana T."/>
            <person name="Kesanakurti P."/>
            <person name="Hambleton S."/>
        </authorList>
    </citation>
    <scope>NUCLEOTIDE SEQUENCE</scope>
    <source>
        <strain evidence="8">DAOMC 236422</strain>
    </source>
</reference>
<accession>A0A8X7NEF6</accession>
<feature type="compositionally biased region" description="Low complexity" evidence="6">
    <location>
        <begin position="1178"/>
        <end position="1189"/>
    </location>
</feature>
<evidence type="ECO:0000256" key="1">
    <source>
        <dbReference type="ARBA" id="ARBA00005234"/>
    </source>
</evidence>
<feature type="compositionally biased region" description="Low complexity" evidence="6">
    <location>
        <begin position="663"/>
        <end position="674"/>
    </location>
</feature>
<gene>
    <name evidence="8" type="ORF">A4X09_0g165</name>
</gene>
<dbReference type="Proteomes" id="UP000078113">
    <property type="component" value="Unassembled WGS sequence"/>
</dbReference>
<name>A0A8X7NEF6_9BASI</name>
<evidence type="ECO:0000259" key="7">
    <source>
        <dbReference type="PROSITE" id="PS50600"/>
    </source>
</evidence>
<protein>
    <recommendedName>
        <fullName evidence="7">Ubiquitin-like protease family profile domain-containing protein</fullName>
    </recommendedName>
</protein>
<evidence type="ECO:0000256" key="4">
    <source>
        <dbReference type="ARBA" id="ARBA00022786"/>
    </source>
</evidence>
<evidence type="ECO:0000256" key="6">
    <source>
        <dbReference type="SAM" id="MobiDB-lite"/>
    </source>
</evidence>
<feature type="compositionally biased region" description="Gly residues" evidence="6">
    <location>
        <begin position="1270"/>
        <end position="1281"/>
    </location>
</feature>
<keyword evidence="3" id="KW-0645">Protease</keyword>
<feature type="compositionally biased region" description="Basic and acidic residues" evidence="6">
    <location>
        <begin position="386"/>
        <end position="397"/>
    </location>
</feature>
<keyword evidence="2" id="KW-0597">Phosphoprotein</keyword>
<feature type="compositionally biased region" description="Polar residues" evidence="6">
    <location>
        <begin position="1"/>
        <end position="14"/>
    </location>
</feature>
<feature type="compositionally biased region" description="Basic and acidic residues" evidence="6">
    <location>
        <begin position="1323"/>
        <end position="1346"/>
    </location>
</feature>
<comment type="caution">
    <text evidence="8">The sequence shown here is derived from an EMBL/GenBank/DDBJ whole genome shotgun (WGS) entry which is preliminary data.</text>
</comment>
<evidence type="ECO:0000313" key="9">
    <source>
        <dbReference type="Proteomes" id="UP000078113"/>
    </source>
</evidence>
<feature type="region of interest" description="Disordered" evidence="6">
    <location>
        <begin position="913"/>
        <end position="1362"/>
    </location>
</feature>
<feature type="compositionally biased region" description="Acidic residues" evidence="6">
    <location>
        <begin position="259"/>
        <end position="271"/>
    </location>
</feature>
<feature type="region of interest" description="Disordered" evidence="6">
    <location>
        <begin position="1512"/>
        <end position="1649"/>
    </location>
</feature>
<dbReference type="GO" id="GO:0005634">
    <property type="term" value="C:nucleus"/>
    <property type="evidence" value="ECO:0007669"/>
    <property type="project" value="TreeGrafter"/>
</dbReference>
<dbReference type="EMBL" id="LWDG02000002">
    <property type="protein sequence ID" value="KAE8272197.1"/>
    <property type="molecule type" value="Genomic_DNA"/>
</dbReference>
<dbReference type="GO" id="GO:0070139">
    <property type="term" value="F:SUMO-specific endopeptidase activity"/>
    <property type="evidence" value="ECO:0007669"/>
    <property type="project" value="TreeGrafter"/>
</dbReference>
<feature type="region of interest" description="Disordered" evidence="6">
    <location>
        <begin position="653"/>
        <end position="756"/>
    </location>
</feature>
<dbReference type="InterPro" id="IPR038765">
    <property type="entry name" value="Papain-like_cys_pep_sf"/>
</dbReference>
<dbReference type="GO" id="GO:0005737">
    <property type="term" value="C:cytoplasm"/>
    <property type="evidence" value="ECO:0007669"/>
    <property type="project" value="TreeGrafter"/>
</dbReference>
<feature type="compositionally biased region" description="Low complexity" evidence="6">
    <location>
        <begin position="1229"/>
        <end position="1244"/>
    </location>
</feature>
<dbReference type="Pfam" id="PF02902">
    <property type="entry name" value="Peptidase_C48"/>
    <property type="match status" value="2"/>
</dbReference>
<evidence type="ECO:0000313" key="8">
    <source>
        <dbReference type="EMBL" id="KAE8272197.1"/>
    </source>
</evidence>
<evidence type="ECO:0000256" key="3">
    <source>
        <dbReference type="ARBA" id="ARBA00022670"/>
    </source>
</evidence>
<feature type="compositionally biased region" description="Basic and acidic residues" evidence="6">
    <location>
        <begin position="745"/>
        <end position="756"/>
    </location>
</feature>
<dbReference type="SUPFAM" id="SSF54001">
    <property type="entry name" value="Cysteine proteinases"/>
    <property type="match status" value="1"/>
</dbReference>
<dbReference type="GO" id="GO:0006508">
    <property type="term" value="P:proteolysis"/>
    <property type="evidence" value="ECO:0007669"/>
    <property type="project" value="UniProtKB-KW"/>
</dbReference>
<feature type="compositionally biased region" description="Acidic residues" evidence="6">
    <location>
        <begin position="934"/>
        <end position="944"/>
    </location>
</feature>
<feature type="compositionally biased region" description="Polar residues" evidence="6">
    <location>
        <begin position="1040"/>
        <end position="1057"/>
    </location>
</feature>
<dbReference type="PROSITE" id="PS50600">
    <property type="entry name" value="ULP_PROTEASE"/>
    <property type="match status" value="1"/>
</dbReference>
<dbReference type="PANTHER" id="PTHR46896">
    <property type="entry name" value="SENTRIN-SPECIFIC PROTEASE"/>
    <property type="match status" value="1"/>
</dbReference>
<dbReference type="Gene3D" id="3.40.395.10">
    <property type="entry name" value="Adenoviral Proteinase, Chain A"/>
    <property type="match status" value="1"/>
</dbReference>
<feature type="compositionally biased region" description="Basic and acidic residues" evidence="6">
    <location>
        <begin position="1554"/>
        <end position="1572"/>
    </location>
</feature>
<feature type="compositionally biased region" description="Basic and acidic residues" evidence="6">
    <location>
        <begin position="1512"/>
        <end position="1527"/>
    </location>
</feature>
<feature type="region of interest" description="Disordered" evidence="6">
    <location>
        <begin position="1"/>
        <end position="397"/>
    </location>
</feature>
<feature type="compositionally biased region" description="Acidic residues" evidence="6">
    <location>
        <begin position="1211"/>
        <end position="1225"/>
    </location>
</feature>
<reference evidence="8" key="1">
    <citation type="submission" date="2016-04" db="EMBL/GenBank/DDBJ databases">
        <authorList>
            <person name="Nguyen H.D."/>
            <person name="Samba Siva P."/>
            <person name="Cullis J."/>
            <person name="Levesque C.A."/>
            <person name="Hambleton S."/>
        </authorList>
    </citation>
    <scope>NUCLEOTIDE SEQUENCE</scope>
    <source>
        <strain evidence="8">DAOMC 236422</strain>
    </source>
</reference>
<sequence>MAAWNSQSEMQTRSIMHGSSAAVPGGKHPRGAFDQQRTSEKAQVPPYGKPPQAGNAGPGYGVTPRASMTSSPFNVPLPTRSQPKNLQPRQHNASPGMTLGAHAPGLSGSAGAARPTHHLPTSSSASSKMQGRHHGPINPTRRPSTAVKPGDAQSHRGILNLSDKEIEAAARSNWVSSSTGAPGPSRPQAAARDQGFGHLPNQFQKNSTAKRNGWNIANSASASTATSGGGRTPVGGREASTQQRKPLGLSHNDPNEPSETIEIDSTDDDDATDSRTKSVVASPKRRLDNDVLASIPTSRSSLNVVAGETGDDTEDPIDMLPSPNPTTELKTSKQVIHSDAAPGQAPSVYEIDSDTGGEAGSHSSQRGRPHDIRRGKRARSPSTARRSPEIIIDDRPRQLTIAGRSSGVTRPSNSPEITIAGVAQVRLNPPGTGPGSGSDTSPLLSRMGLNGGLGKMTSVQDRKNQKAIDDQAQDDFEMEIVPQPRSAKRARPGNNLEAPKLFSIDNFFLGEGYLPGPHQIILNTHGYAELKLKHSGTVDGCISCSLGPDDFKTVNRANGGAKIPFFRVQVSPGSLKCIALKKLSMEGKFDPMASDPNEIASWICGLIRPSDVADFNAGWQILLKEAGKDKFGHQVLDQNGINSLQEKYEQIMRSPVAKRAKPQQSASTSATTQSFYGKTDPKPRDALEILAQRATGNSSASSASASKKDQAPLPDFTRKNRVLIVPGEKDGVARSQSRSMTRQQTRLEKAEGDPDIEKDMSEAREKAAEAAKVARTTRAKPRLSEADDTQILRWPLQGGPGAISLFRSDFAKLDEGEFLNDTLIEFGLKYILDQKREEGGTGSKLADSMYLYSSFFYKRLSEGKDHLKLYENVRKWTSRVDIFDKDYLVVPINEHLHWYLAIIIRPRLILKRRPKPPSGEEGKRRSKRYNPTLEDTDDEEEKEDGEGSKAAKSKPGSTWRRPATPAGGSDYFSDDSQVSVPASTSGVKRGQTVDDGASQESEEAALVEMDDVNGVAQDKTAKTADASGGNTLLARMNRGVPTSTAEGLSSNGDATSGSDDETSRTRSFAGLLTSNSHPDVRGWLESSRPEQPSLATGRPVQPGRGGPLASTPPHQTRVRAEHLLNTGGPDVSGRNAGVHASPVGQAGPSRSRDEDEEVGDLSINPSQISLDRVDNGPDLELSASSSLADPAEDIDRDLDRMDVDPPVSDAPGEDQAMDIDEDPDGNDPGFSFVSSSGPHSSPSVARPRHEANQDGAVDTSSCINNPGRGSLVGGSGLGANGKSGRVPQLILPGQRASSPRPSGSRGQNQGQDLKGVEGIIKPPSERATERPRPQRLRSGTESKAKADTSSASANRSASKQKKAYDPQIPTIIFFDSLSNSHRPAGLVLTRYLKYEAMDKRREKLARVGLEWQDDDPESRKKVLEELPDCNLINAIVPEQPNSCDCGVYLLHFFSRFFSDPDSFEELITNQFQEGVPYRQNQVDSEWKATDGPRQRRFWQDTINKYTADWEKQRKVEEEAREQRKRAAEAAAAAAAESGEGSPAPGTSKNGPEVSARDAIPRSNLDEDTHAAQREAMGLRRHPPVSAKAVATGQGKADADGSKKVSATSAKGVGLGSGRKSEPSNSTQRMTRASAAKAGPDIIDVTYLSD</sequence>
<dbReference type="InterPro" id="IPR003653">
    <property type="entry name" value="Peptidase_C48_C"/>
</dbReference>
<feature type="compositionally biased region" description="Polar residues" evidence="6">
    <location>
        <begin position="974"/>
        <end position="986"/>
    </location>
</feature>
<feature type="compositionally biased region" description="Polar residues" evidence="6">
    <location>
        <begin position="325"/>
        <end position="335"/>
    </location>
</feature>
<keyword evidence="5" id="KW-0378">Hydrolase</keyword>
<dbReference type="InterPro" id="IPR051947">
    <property type="entry name" value="Sentrin-specific_protease"/>
</dbReference>
<organism evidence="8 9">
    <name type="scientific">Tilletia walkeri</name>
    <dbReference type="NCBI Taxonomy" id="117179"/>
    <lineage>
        <taxon>Eukaryota</taxon>
        <taxon>Fungi</taxon>
        <taxon>Dikarya</taxon>
        <taxon>Basidiomycota</taxon>
        <taxon>Ustilaginomycotina</taxon>
        <taxon>Exobasidiomycetes</taxon>
        <taxon>Tilletiales</taxon>
        <taxon>Tilletiaceae</taxon>
        <taxon>Tilletia</taxon>
    </lineage>
</organism>
<evidence type="ECO:0000256" key="5">
    <source>
        <dbReference type="ARBA" id="ARBA00022801"/>
    </source>
</evidence>
<feature type="compositionally biased region" description="Basic residues" evidence="6">
    <location>
        <begin position="365"/>
        <end position="379"/>
    </location>
</feature>
<feature type="domain" description="Ubiquitin-like protease family profile" evidence="7">
    <location>
        <begin position="803"/>
        <end position="1456"/>
    </location>
</feature>
<keyword evidence="4" id="KW-0833">Ubl conjugation pathway</keyword>
<feature type="compositionally biased region" description="Polar residues" evidence="6">
    <location>
        <begin position="119"/>
        <end position="129"/>
    </location>
</feature>
<feature type="compositionally biased region" description="Polar residues" evidence="6">
    <location>
        <begin position="734"/>
        <end position="744"/>
    </location>
</feature>
<dbReference type="PANTHER" id="PTHR46896:SF3">
    <property type="entry name" value="FI06413P-RELATED"/>
    <property type="match status" value="1"/>
</dbReference>
<proteinExistence type="inferred from homology"/>
<evidence type="ECO:0000256" key="2">
    <source>
        <dbReference type="ARBA" id="ARBA00022553"/>
    </source>
</evidence>
<comment type="similarity">
    <text evidence="1">Belongs to the peptidase C48 family.</text>
</comment>
<keyword evidence="9" id="KW-1185">Reference proteome</keyword>
<dbReference type="Gene3D" id="1.10.418.20">
    <property type="match status" value="1"/>
</dbReference>